<protein>
    <submittedName>
        <fullName evidence="4">TetR family transcriptional regulator</fullName>
    </submittedName>
</protein>
<dbReference type="KEGG" id="dbc:MFMK1_003032"/>
<dbReference type="PANTHER" id="PTHR43479:SF11">
    <property type="entry name" value="ACREF_ENVCD OPERON REPRESSOR-RELATED"/>
    <property type="match status" value="1"/>
</dbReference>
<dbReference type="Gene3D" id="1.10.357.10">
    <property type="entry name" value="Tetracycline Repressor, domain 2"/>
    <property type="match status" value="1"/>
</dbReference>
<organism evidence="4 5">
    <name type="scientific">Metallumcola ferriviriculae</name>
    <dbReference type="NCBI Taxonomy" id="3039180"/>
    <lineage>
        <taxon>Bacteria</taxon>
        <taxon>Bacillati</taxon>
        <taxon>Bacillota</taxon>
        <taxon>Clostridia</taxon>
        <taxon>Neomoorellales</taxon>
        <taxon>Desulfitibacteraceae</taxon>
        <taxon>Metallumcola</taxon>
    </lineage>
</organism>
<keyword evidence="5" id="KW-1185">Reference proteome</keyword>
<evidence type="ECO:0000313" key="5">
    <source>
        <dbReference type="Proteomes" id="UP001329915"/>
    </source>
</evidence>
<dbReference type="InterPro" id="IPR001647">
    <property type="entry name" value="HTH_TetR"/>
</dbReference>
<dbReference type="InterPro" id="IPR050624">
    <property type="entry name" value="HTH-type_Tx_Regulator"/>
</dbReference>
<dbReference type="GO" id="GO:0003677">
    <property type="term" value="F:DNA binding"/>
    <property type="evidence" value="ECO:0007669"/>
    <property type="project" value="UniProtKB-UniRule"/>
</dbReference>
<dbReference type="InterPro" id="IPR036271">
    <property type="entry name" value="Tet_transcr_reg_TetR-rel_C_sf"/>
</dbReference>
<dbReference type="Pfam" id="PF08359">
    <property type="entry name" value="TetR_C_4"/>
    <property type="match status" value="1"/>
</dbReference>
<proteinExistence type="predicted"/>
<dbReference type="EMBL" id="CP121694">
    <property type="protein sequence ID" value="WRO23183.1"/>
    <property type="molecule type" value="Genomic_DNA"/>
</dbReference>
<feature type="DNA-binding region" description="H-T-H motif" evidence="2">
    <location>
        <begin position="29"/>
        <end position="48"/>
    </location>
</feature>
<dbReference type="SUPFAM" id="SSF46689">
    <property type="entry name" value="Homeodomain-like"/>
    <property type="match status" value="1"/>
</dbReference>
<dbReference type="PANTHER" id="PTHR43479">
    <property type="entry name" value="ACREF/ENVCD OPERON REPRESSOR-RELATED"/>
    <property type="match status" value="1"/>
</dbReference>
<dbReference type="InterPro" id="IPR013570">
    <property type="entry name" value="Tscrpt_reg_YsiA_C"/>
</dbReference>
<feature type="domain" description="HTH tetR-type" evidence="3">
    <location>
        <begin position="6"/>
        <end position="66"/>
    </location>
</feature>
<evidence type="ECO:0000259" key="3">
    <source>
        <dbReference type="PROSITE" id="PS50977"/>
    </source>
</evidence>
<dbReference type="RefSeq" id="WP_366922567.1">
    <property type="nucleotide sequence ID" value="NZ_CP121694.1"/>
</dbReference>
<evidence type="ECO:0000256" key="1">
    <source>
        <dbReference type="ARBA" id="ARBA00023125"/>
    </source>
</evidence>
<dbReference type="InterPro" id="IPR009057">
    <property type="entry name" value="Homeodomain-like_sf"/>
</dbReference>
<dbReference type="PROSITE" id="PS50977">
    <property type="entry name" value="HTH_TETR_2"/>
    <property type="match status" value="1"/>
</dbReference>
<evidence type="ECO:0000313" key="4">
    <source>
        <dbReference type="EMBL" id="WRO23183.1"/>
    </source>
</evidence>
<accession>A0AAU0UPE9</accession>
<evidence type="ECO:0000256" key="2">
    <source>
        <dbReference type="PROSITE-ProRule" id="PRU00335"/>
    </source>
</evidence>
<dbReference type="Gene3D" id="1.10.10.60">
    <property type="entry name" value="Homeodomain-like"/>
    <property type="match status" value="1"/>
</dbReference>
<name>A0AAU0UPE9_9FIRM</name>
<reference evidence="4 5" key="1">
    <citation type="submission" date="2023-04" db="EMBL/GenBank/DDBJ databases">
        <authorList>
            <person name="Hsu D."/>
        </authorList>
    </citation>
    <scope>NUCLEOTIDE SEQUENCE [LARGE SCALE GENOMIC DNA]</scope>
    <source>
        <strain evidence="4 5">MK1</strain>
    </source>
</reference>
<dbReference type="Pfam" id="PF00440">
    <property type="entry name" value="TetR_N"/>
    <property type="match status" value="1"/>
</dbReference>
<dbReference type="AlphaFoldDB" id="A0AAU0UPE9"/>
<dbReference type="PRINTS" id="PR00455">
    <property type="entry name" value="HTHTETR"/>
</dbReference>
<dbReference type="Proteomes" id="UP001329915">
    <property type="component" value="Chromosome"/>
</dbReference>
<sequence>MPKRKGEKYEAIIDAAVKIFARHGYYGAQVTKIAKEAGVADGTIYLYFENKEDILISLFTEKMGRFIAAVSQELSSQEDAVEQLHTLVRRHFSHLAADADLAVVTQIELRQSDPQIRQGISQPLKKYFEAIEKVVENGKLTGQFNDWIDVKTARKMIFGTMDEVVTCWVLSQKEYSLLSLVEPVLKILSSGIVAK</sequence>
<keyword evidence="1 2" id="KW-0238">DNA-binding</keyword>
<gene>
    <name evidence="4" type="ORF">MFMK1_003032</name>
</gene>
<dbReference type="SUPFAM" id="SSF48498">
    <property type="entry name" value="Tetracyclin repressor-like, C-terminal domain"/>
    <property type="match status" value="1"/>
</dbReference>